<protein>
    <recommendedName>
        <fullName evidence="3">ENPP1-3/EXOG-like endonuclease/phosphodiesterase domain-containing protein</fullName>
    </recommendedName>
</protein>
<dbReference type="InterPro" id="IPR044929">
    <property type="entry name" value="DNA/RNA_non-sp_Endonuclease_sf"/>
</dbReference>
<sequence length="212" mass="24383">NQNVPAETAQQRIERLEEFIVSQAATISHLQDVDEQRMRSINEYQKTIHEYQETINKLKNDVKQLKDELAGENGNSGIDSDSSSSPPLTQNPDDNQDFSYKYLSYPVIGVNEVHVPTHLFKCVLVENKDKNNYALGCFVVPNEPIDRNRPLTDFAVSTENIERRSGLELFRRKLDLQQVPFLCNRTSCELTGHEAMPAETLEQITYTRKIRR</sequence>
<dbReference type="GO" id="GO:0005743">
    <property type="term" value="C:mitochondrial inner membrane"/>
    <property type="evidence" value="ECO:0007669"/>
    <property type="project" value="TreeGrafter"/>
</dbReference>
<dbReference type="Gene3D" id="3.40.570.10">
    <property type="entry name" value="Extracellular Endonuclease, subunit A"/>
    <property type="match status" value="1"/>
</dbReference>
<evidence type="ECO:0000313" key="4">
    <source>
        <dbReference type="EMBL" id="CAF4212999.1"/>
    </source>
</evidence>
<dbReference type="InterPro" id="IPR040255">
    <property type="entry name" value="Non-specific_endonuclease"/>
</dbReference>
<evidence type="ECO:0000256" key="1">
    <source>
        <dbReference type="ARBA" id="ARBA00010052"/>
    </source>
</evidence>
<evidence type="ECO:0000259" key="3">
    <source>
        <dbReference type="SMART" id="SM00477"/>
    </source>
</evidence>
<evidence type="ECO:0000313" key="5">
    <source>
        <dbReference type="Proteomes" id="UP000663836"/>
    </source>
</evidence>
<accession>A0A820CSK2</accession>
<dbReference type="InterPro" id="IPR020821">
    <property type="entry name" value="ENPP1-3/EXOG-like_nuc-like"/>
</dbReference>
<comment type="similarity">
    <text evidence="1">Belongs to the DNA/RNA non-specific endonuclease family.</text>
</comment>
<name>A0A820CSK2_9BILA</name>
<feature type="non-terminal residue" evidence="4">
    <location>
        <position position="212"/>
    </location>
</feature>
<dbReference type="PANTHER" id="PTHR13966">
    <property type="entry name" value="ENDONUCLEASE RELATED"/>
    <property type="match status" value="1"/>
</dbReference>
<dbReference type="GO" id="GO:0003676">
    <property type="term" value="F:nucleic acid binding"/>
    <property type="evidence" value="ECO:0007669"/>
    <property type="project" value="InterPro"/>
</dbReference>
<comment type="caution">
    <text evidence="4">The sequence shown here is derived from an EMBL/GenBank/DDBJ whole genome shotgun (WGS) entry which is preliminary data.</text>
</comment>
<dbReference type="SMART" id="SM00477">
    <property type="entry name" value="NUC"/>
    <property type="match status" value="1"/>
</dbReference>
<dbReference type="Proteomes" id="UP000663836">
    <property type="component" value="Unassembled WGS sequence"/>
</dbReference>
<dbReference type="Pfam" id="PF01223">
    <property type="entry name" value="Endonuclease_NS"/>
    <property type="match status" value="1"/>
</dbReference>
<dbReference type="GO" id="GO:0046872">
    <property type="term" value="F:metal ion binding"/>
    <property type="evidence" value="ECO:0007669"/>
    <property type="project" value="InterPro"/>
</dbReference>
<dbReference type="SUPFAM" id="SSF54060">
    <property type="entry name" value="His-Me finger endonucleases"/>
    <property type="match status" value="1"/>
</dbReference>
<feature type="domain" description="ENPP1-3/EXOG-like endonuclease/phosphodiesterase" evidence="3">
    <location>
        <begin position="16"/>
        <end position="176"/>
    </location>
</feature>
<dbReference type="GO" id="GO:0004521">
    <property type="term" value="F:RNA endonuclease activity"/>
    <property type="evidence" value="ECO:0007669"/>
    <property type="project" value="TreeGrafter"/>
</dbReference>
<organism evidence="4 5">
    <name type="scientific">Rotaria sordida</name>
    <dbReference type="NCBI Taxonomy" id="392033"/>
    <lineage>
        <taxon>Eukaryota</taxon>
        <taxon>Metazoa</taxon>
        <taxon>Spiralia</taxon>
        <taxon>Gnathifera</taxon>
        <taxon>Rotifera</taxon>
        <taxon>Eurotatoria</taxon>
        <taxon>Bdelloidea</taxon>
        <taxon>Philodinida</taxon>
        <taxon>Philodinidae</taxon>
        <taxon>Rotaria</taxon>
    </lineage>
</organism>
<gene>
    <name evidence="4" type="ORF">JBS370_LOCUS37082</name>
</gene>
<reference evidence="4" key="1">
    <citation type="submission" date="2021-02" db="EMBL/GenBank/DDBJ databases">
        <authorList>
            <person name="Nowell W R."/>
        </authorList>
    </citation>
    <scope>NUCLEOTIDE SEQUENCE</scope>
</reference>
<dbReference type="EMBL" id="CAJOBD010016042">
    <property type="protein sequence ID" value="CAF4212999.1"/>
    <property type="molecule type" value="Genomic_DNA"/>
</dbReference>
<dbReference type="GO" id="GO:0005634">
    <property type="term" value="C:nucleus"/>
    <property type="evidence" value="ECO:0007669"/>
    <property type="project" value="TreeGrafter"/>
</dbReference>
<feature type="compositionally biased region" description="Low complexity" evidence="2">
    <location>
        <begin position="73"/>
        <end position="87"/>
    </location>
</feature>
<feature type="region of interest" description="Disordered" evidence="2">
    <location>
        <begin position="70"/>
        <end position="96"/>
    </location>
</feature>
<evidence type="ECO:0000256" key="2">
    <source>
        <dbReference type="SAM" id="MobiDB-lite"/>
    </source>
</evidence>
<feature type="non-terminal residue" evidence="4">
    <location>
        <position position="1"/>
    </location>
</feature>
<dbReference type="AlphaFoldDB" id="A0A820CSK2"/>
<dbReference type="InterPro" id="IPR044925">
    <property type="entry name" value="His-Me_finger_sf"/>
</dbReference>
<dbReference type="GO" id="GO:0000014">
    <property type="term" value="F:single-stranded DNA endodeoxyribonuclease activity"/>
    <property type="evidence" value="ECO:0007669"/>
    <property type="project" value="TreeGrafter"/>
</dbReference>
<dbReference type="PANTHER" id="PTHR13966:SF5">
    <property type="entry name" value="ENDONUCLEASE G, MITOCHONDRIAL"/>
    <property type="match status" value="1"/>
</dbReference>
<dbReference type="GO" id="GO:0006309">
    <property type="term" value="P:apoptotic DNA fragmentation"/>
    <property type="evidence" value="ECO:0007669"/>
    <property type="project" value="TreeGrafter"/>
</dbReference>
<proteinExistence type="inferred from homology"/>
<dbReference type="InterPro" id="IPR001604">
    <property type="entry name" value="Endo_G_ENPP1-like_dom"/>
</dbReference>